<feature type="transmembrane region" description="Helical" evidence="1">
    <location>
        <begin position="101"/>
        <end position="129"/>
    </location>
</feature>
<keyword evidence="1" id="KW-0472">Membrane</keyword>
<proteinExistence type="predicted"/>
<evidence type="ECO:0000313" key="3">
    <source>
        <dbReference type="Proteomes" id="UP000297452"/>
    </source>
</evidence>
<accession>A0A4Z1HIM0</accession>
<dbReference type="Proteomes" id="UP000297452">
    <property type="component" value="Unassembled WGS sequence"/>
</dbReference>
<comment type="caution">
    <text evidence="2">The sequence shown here is derived from an EMBL/GenBank/DDBJ whole genome shotgun (WGS) entry which is preliminary data.</text>
</comment>
<dbReference type="OrthoDB" id="5428890at2759"/>
<keyword evidence="1" id="KW-0812">Transmembrane</keyword>
<organism evidence="2 3">
    <name type="scientific">Botryotinia narcissicola</name>
    <dbReference type="NCBI Taxonomy" id="278944"/>
    <lineage>
        <taxon>Eukaryota</taxon>
        <taxon>Fungi</taxon>
        <taxon>Dikarya</taxon>
        <taxon>Ascomycota</taxon>
        <taxon>Pezizomycotina</taxon>
        <taxon>Leotiomycetes</taxon>
        <taxon>Helotiales</taxon>
        <taxon>Sclerotiniaceae</taxon>
        <taxon>Botryotinia</taxon>
    </lineage>
</organism>
<protein>
    <submittedName>
        <fullName evidence="2">Uncharacterized protein</fullName>
    </submittedName>
</protein>
<reference evidence="2 3" key="1">
    <citation type="submission" date="2017-12" db="EMBL/GenBank/DDBJ databases">
        <title>Comparative genomics of Botrytis spp.</title>
        <authorList>
            <person name="Valero-Jimenez C.A."/>
            <person name="Tapia P."/>
            <person name="Veloso J."/>
            <person name="Silva-Moreno E."/>
            <person name="Staats M."/>
            <person name="Valdes J.H."/>
            <person name="Van Kan J.A.L."/>
        </authorList>
    </citation>
    <scope>NUCLEOTIDE SEQUENCE [LARGE SCALE GENOMIC DNA]</scope>
    <source>
        <strain evidence="2 3">MUCL2120</strain>
    </source>
</reference>
<evidence type="ECO:0000256" key="1">
    <source>
        <dbReference type="SAM" id="Phobius"/>
    </source>
</evidence>
<dbReference type="AlphaFoldDB" id="A0A4Z1HIM0"/>
<sequence length="139" mass="15960">MRFLHFAKDPMVVLKRAYEGISFAPDPHRQSNAVMYPWQSDYRDPAHLSTAKIETAFQYSDFGIFENEVRQLKFYMDSQKPRGFRQLWRDKRDALNYYTSWGVIIFGASTLFLAIVSLAVSAAQAVAAFKALDMPPSSH</sequence>
<dbReference type="EMBL" id="PQXJ01000576">
    <property type="protein sequence ID" value="TGO46610.1"/>
    <property type="molecule type" value="Genomic_DNA"/>
</dbReference>
<keyword evidence="1" id="KW-1133">Transmembrane helix</keyword>
<keyword evidence="3" id="KW-1185">Reference proteome</keyword>
<evidence type="ECO:0000313" key="2">
    <source>
        <dbReference type="EMBL" id="TGO46610.1"/>
    </source>
</evidence>
<gene>
    <name evidence="2" type="ORF">BOTNAR_0576g00060</name>
</gene>
<name>A0A4Z1HIM0_9HELO</name>